<dbReference type="EMBL" id="BMZG01000002">
    <property type="protein sequence ID" value="GHA66315.1"/>
    <property type="molecule type" value="Genomic_DNA"/>
</dbReference>
<dbReference type="AlphaFoldDB" id="A0A8J3G073"/>
<name>A0A8J3G073_9BURK</name>
<evidence type="ECO:0000313" key="1">
    <source>
        <dbReference type="EMBL" id="GHA66315.1"/>
    </source>
</evidence>
<proteinExistence type="predicted"/>
<protein>
    <submittedName>
        <fullName evidence="1">Uncharacterized protein</fullName>
    </submittedName>
</protein>
<comment type="caution">
    <text evidence="1">The sequence shown here is derived from an EMBL/GenBank/DDBJ whole genome shotgun (WGS) entry which is preliminary data.</text>
</comment>
<accession>A0A8J3G073</accession>
<organism evidence="1 2">
    <name type="scientific">Formosimonas limnophila</name>
    <dbReference type="NCBI Taxonomy" id="1384487"/>
    <lineage>
        <taxon>Bacteria</taxon>
        <taxon>Pseudomonadati</taxon>
        <taxon>Pseudomonadota</taxon>
        <taxon>Betaproteobacteria</taxon>
        <taxon>Burkholderiales</taxon>
        <taxon>Burkholderiaceae</taxon>
        <taxon>Formosimonas</taxon>
    </lineage>
</organism>
<reference evidence="1" key="1">
    <citation type="journal article" date="2014" name="Int. J. Syst. Evol. Microbiol.">
        <title>Complete genome sequence of Corynebacterium casei LMG S-19264T (=DSM 44701T), isolated from a smear-ripened cheese.</title>
        <authorList>
            <consortium name="US DOE Joint Genome Institute (JGI-PGF)"/>
            <person name="Walter F."/>
            <person name="Albersmeier A."/>
            <person name="Kalinowski J."/>
            <person name="Ruckert C."/>
        </authorList>
    </citation>
    <scope>NUCLEOTIDE SEQUENCE</scope>
    <source>
        <strain evidence="1">KCTC 32501</strain>
    </source>
</reference>
<gene>
    <name evidence="1" type="ORF">GCM10009007_03480</name>
</gene>
<sequence>MTAFNRYLSIRIPELGIEVGGAQRYQGRKVVRPLKITATCSLSAESTPNDAQVTIYNLSEQSAKKIFQNDKTAEIWAGYSPEGDEENIGLMFLGKIKNITSSVQGVDRVWVIDIGDGAQAYKGASVVDKSDKGDLEKSAKLAADAMKNQYGIETGTIKLGKKITTGKTITYNGDYSRDVLDDVCLSTDSKWNITHGILNVTPKNEVVKDTGLVLTPQTGLIGYPKITDDGVEIETIVIPNVRPDMAITVQARYGSGTYQINQIDMQLSNSDGDHKFTMRYKNMDDKKTISPTQTGRQSNVNC</sequence>
<evidence type="ECO:0000313" key="2">
    <source>
        <dbReference type="Proteomes" id="UP000614287"/>
    </source>
</evidence>
<dbReference type="RefSeq" id="WP_189490749.1">
    <property type="nucleotide sequence ID" value="NZ_BMZG01000002.1"/>
</dbReference>
<reference evidence="1" key="2">
    <citation type="submission" date="2020-09" db="EMBL/GenBank/DDBJ databases">
        <authorList>
            <person name="Sun Q."/>
            <person name="Kim S."/>
        </authorList>
    </citation>
    <scope>NUCLEOTIDE SEQUENCE</scope>
    <source>
        <strain evidence="1">KCTC 32501</strain>
    </source>
</reference>
<keyword evidence="2" id="KW-1185">Reference proteome</keyword>
<dbReference type="Proteomes" id="UP000614287">
    <property type="component" value="Unassembled WGS sequence"/>
</dbReference>